<evidence type="ECO:0000313" key="9">
    <source>
        <dbReference type="RefSeq" id="XP_030531718.1"/>
    </source>
</evidence>
<dbReference type="CDD" id="cd14287">
    <property type="entry name" value="UBA_At3g58460_like"/>
    <property type="match status" value="1"/>
</dbReference>
<dbReference type="Pfam" id="PF01694">
    <property type="entry name" value="Rhomboid"/>
    <property type="match status" value="1"/>
</dbReference>
<dbReference type="InterPro" id="IPR022764">
    <property type="entry name" value="Peptidase_S54_rhomboid_dom"/>
</dbReference>
<dbReference type="OrthoDB" id="10257275at2759"/>
<sequence length="408" mass="44770">MRPNIVTEAGLPTRLGQWWEGIPFLTSAVVITCGTIYLICLLTGYDSFHEVCFLPSEVISRFQVYRIFTSIVFHGSLLHVFFNMLALVPLGSELERLMGSVRLLYIIVLLATSSAVFHLFIALLVAHNPFRRSPYLMNECSIGFSGILFSMIVIETSLSGIQSRSVFGLFNVPAKWYAWILLVAFQLLMSNVSLLGHLCGILSGFAYTYGLFNYLIPGTSFYSAIEASSLLSTCVRRPKFIMCTGGNTTGYIPTYLNQNATSSGLISGNLWRNLSAWMPQRETSVQSTQDGRFPGRGRTLGSERGQMVSSQNSDYNLQARLLDNNGPEHSPGIAPVGSGLPLLDGRNLENTLPVTLESHLHNQASVVSDEEVQKLVSMGFDRTQVEVAVAAADGDLDVAVEILMSQQG</sequence>
<evidence type="ECO:0000313" key="8">
    <source>
        <dbReference type="Proteomes" id="UP000827889"/>
    </source>
</evidence>
<keyword evidence="8" id="KW-1185">Reference proteome</keyword>
<evidence type="ECO:0000256" key="3">
    <source>
        <dbReference type="ARBA" id="ARBA00022692"/>
    </source>
</evidence>
<keyword evidence="4 6" id="KW-1133">Transmembrane helix</keyword>
<keyword evidence="3 6" id="KW-0812">Transmembrane</keyword>
<gene>
    <name evidence="9" type="primary">LOC115741846</name>
</gene>
<evidence type="ECO:0000256" key="4">
    <source>
        <dbReference type="ARBA" id="ARBA00022989"/>
    </source>
</evidence>
<evidence type="ECO:0000256" key="6">
    <source>
        <dbReference type="SAM" id="Phobius"/>
    </source>
</evidence>
<comment type="similarity">
    <text evidence="2">Belongs to the peptidase S54 family.</text>
</comment>
<feature type="transmembrane region" description="Helical" evidence="6">
    <location>
        <begin position="21"/>
        <end position="45"/>
    </location>
</feature>
<dbReference type="InterPro" id="IPR035952">
    <property type="entry name" value="Rhomboid-like_sf"/>
</dbReference>
<proteinExistence type="inferred from homology"/>
<feature type="transmembrane region" description="Helical" evidence="6">
    <location>
        <begin position="166"/>
        <end position="188"/>
    </location>
</feature>
<feature type="transmembrane region" description="Helical" evidence="6">
    <location>
        <begin position="103"/>
        <end position="123"/>
    </location>
</feature>
<name>A0A8B8PCG8_9MYRT</name>
<dbReference type="SUPFAM" id="SSF46934">
    <property type="entry name" value="UBA-like"/>
    <property type="match status" value="1"/>
</dbReference>
<accession>A0A8B8PCG8</accession>
<dbReference type="Pfam" id="PF00627">
    <property type="entry name" value="UBA"/>
    <property type="match status" value="1"/>
</dbReference>
<feature type="transmembrane region" description="Helical" evidence="6">
    <location>
        <begin position="135"/>
        <end position="154"/>
    </location>
</feature>
<dbReference type="Gene3D" id="1.10.8.10">
    <property type="entry name" value="DNA helicase RuvA subunit, C-terminal domain"/>
    <property type="match status" value="1"/>
</dbReference>
<dbReference type="Proteomes" id="UP000827889">
    <property type="component" value="Chromosome 7"/>
</dbReference>
<evidence type="ECO:0000256" key="5">
    <source>
        <dbReference type="ARBA" id="ARBA00023136"/>
    </source>
</evidence>
<dbReference type="GO" id="GO:0004252">
    <property type="term" value="F:serine-type endopeptidase activity"/>
    <property type="evidence" value="ECO:0007669"/>
    <property type="project" value="InterPro"/>
</dbReference>
<dbReference type="InterPro" id="IPR009060">
    <property type="entry name" value="UBA-like_sf"/>
</dbReference>
<dbReference type="SMART" id="SM01160">
    <property type="entry name" value="DUF1751"/>
    <property type="match status" value="1"/>
</dbReference>
<dbReference type="InterPro" id="IPR015940">
    <property type="entry name" value="UBA"/>
</dbReference>
<dbReference type="Gene3D" id="1.20.1540.10">
    <property type="entry name" value="Rhomboid-like"/>
    <property type="match status" value="1"/>
</dbReference>
<dbReference type="PANTHER" id="PTHR11009">
    <property type="entry name" value="DER1-LIKE PROTEIN, DERLIN"/>
    <property type="match status" value="1"/>
</dbReference>
<evidence type="ECO:0000259" key="7">
    <source>
        <dbReference type="PROSITE" id="PS50030"/>
    </source>
</evidence>
<dbReference type="GO" id="GO:0016020">
    <property type="term" value="C:membrane"/>
    <property type="evidence" value="ECO:0007669"/>
    <property type="project" value="UniProtKB-SubCell"/>
</dbReference>
<dbReference type="FunFam" id="1.20.1540.10:FF:000008">
    <property type="entry name" value="RHOMBOID-like protein 13"/>
    <property type="match status" value="1"/>
</dbReference>
<comment type="subcellular location">
    <subcellularLocation>
        <location evidence="1">Membrane</location>
        <topology evidence="1">Multi-pass membrane protein</topology>
    </subcellularLocation>
</comment>
<dbReference type="RefSeq" id="XP_030531718.1">
    <property type="nucleotide sequence ID" value="XM_030675858.2"/>
</dbReference>
<feature type="domain" description="UBA" evidence="7">
    <location>
        <begin position="367"/>
        <end position="406"/>
    </location>
</feature>
<dbReference type="PROSITE" id="PS50030">
    <property type="entry name" value="UBA"/>
    <property type="match status" value="1"/>
</dbReference>
<dbReference type="AlphaFoldDB" id="A0A8B8PCG8"/>
<dbReference type="KEGG" id="rarg:115741846"/>
<dbReference type="GeneID" id="115741846"/>
<protein>
    <submittedName>
        <fullName evidence="9">Rhomboid-like protein 15 isoform X1</fullName>
    </submittedName>
</protein>
<reference evidence="9" key="1">
    <citation type="submission" date="2025-08" db="UniProtKB">
        <authorList>
            <consortium name="RefSeq"/>
        </authorList>
    </citation>
    <scope>IDENTIFICATION</scope>
    <source>
        <tissue evidence="9">Leaf</tissue>
    </source>
</reference>
<evidence type="ECO:0000256" key="1">
    <source>
        <dbReference type="ARBA" id="ARBA00004141"/>
    </source>
</evidence>
<dbReference type="SMART" id="SM00165">
    <property type="entry name" value="UBA"/>
    <property type="match status" value="1"/>
</dbReference>
<feature type="transmembrane region" description="Helical" evidence="6">
    <location>
        <begin position="194"/>
        <end position="216"/>
    </location>
</feature>
<organism evidence="8 9">
    <name type="scientific">Rhodamnia argentea</name>
    <dbReference type="NCBI Taxonomy" id="178133"/>
    <lineage>
        <taxon>Eukaryota</taxon>
        <taxon>Viridiplantae</taxon>
        <taxon>Streptophyta</taxon>
        <taxon>Embryophyta</taxon>
        <taxon>Tracheophyta</taxon>
        <taxon>Spermatophyta</taxon>
        <taxon>Magnoliopsida</taxon>
        <taxon>eudicotyledons</taxon>
        <taxon>Gunneridae</taxon>
        <taxon>Pentapetalae</taxon>
        <taxon>rosids</taxon>
        <taxon>malvids</taxon>
        <taxon>Myrtales</taxon>
        <taxon>Myrtaceae</taxon>
        <taxon>Myrtoideae</taxon>
        <taxon>Myrteae</taxon>
        <taxon>Australasian group</taxon>
        <taxon>Rhodamnia</taxon>
    </lineage>
</organism>
<dbReference type="SUPFAM" id="SSF144091">
    <property type="entry name" value="Rhomboid-like"/>
    <property type="match status" value="1"/>
</dbReference>
<keyword evidence="5 6" id="KW-0472">Membrane</keyword>
<evidence type="ECO:0000256" key="2">
    <source>
        <dbReference type="ARBA" id="ARBA00009045"/>
    </source>
</evidence>
<feature type="transmembrane region" description="Helical" evidence="6">
    <location>
        <begin position="65"/>
        <end position="91"/>
    </location>
</feature>